<feature type="region of interest" description="Disordered" evidence="2">
    <location>
        <begin position="214"/>
        <end position="234"/>
    </location>
</feature>
<reference evidence="4" key="1">
    <citation type="submission" date="2018-12" db="EMBL/GenBank/DDBJ databases">
        <title>Tengunoibacter tsumagoiensis gen. nov., sp. nov., Dictyobacter kobayashii sp. nov., D. alpinus sp. nov., and D. joshuensis sp. nov. and description of Dictyobacteraceae fam. nov. within the order Ktedonobacterales isolated from Tengu-no-mugimeshi.</title>
        <authorList>
            <person name="Wang C.M."/>
            <person name="Zheng Y."/>
            <person name="Sakai Y."/>
            <person name="Toyoda A."/>
            <person name="Minakuchi Y."/>
            <person name="Abe K."/>
            <person name="Yokota A."/>
            <person name="Yabe S."/>
        </authorList>
    </citation>
    <scope>NUCLEOTIDE SEQUENCE [LARGE SCALE GENOMIC DNA]</scope>
    <source>
        <strain evidence="4">Uno3</strain>
    </source>
</reference>
<organism evidence="3 4">
    <name type="scientific">Tengunoibacter tsumagoiensis</name>
    <dbReference type="NCBI Taxonomy" id="2014871"/>
    <lineage>
        <taxon>Bacteria</taxon>
        <taxon>Bacillati</taxon>
        <taxon>Chloroflexota</taxon>
        <taxon>Ktedonobacteria</taxon>
        <taxon>Ktedonobacterales</taxon>
        <taxon>Dictyobacteraceae</taxon>
        <taxon>Tengunoibacter</taxon>
    </lineage>
</organism>
<evidence type="ECO:0000256" key="2">
    <source>
        <dbReference type="SAM" id="MobiDB-lite"/>
    </source>
</evidence>
<keyword evidence="1" id="KW-0175">Coiled coil</keyword>
<evidence type="ECO:0000313" key="4">
    <source>
        <dbReference type="Proteomes" id="UP000287352"/>
    </source>
</evidence>
<feature type="coiled-coil region" evidence="1">
    <location>
        <begin position="14"/>
        <end position="41"/>
    </location>
</feature>
<evidence type="ECO:0000313" key="3">
    <source>
        <dbReference type="EMBL" id="GCE13441.1"/>
    </source>
</evidence>
<dbReference type="EMBL" id="BIFR01000001">
    <property type="protein sequence ID" value="GCE13441.1"/>
    <property type="molecule type" value="Genomic_DNA"/>
</dbReference>
<name>A0A402A374_9CHLR</name>
<evidence type="ECO:0000256" key="1">
    <source>
        <dbReference type="SAM" id="Coils"/>
    </source>
</evidence>
<keyword evidence="4" id="KW-1185">Reference proteome</keyword>
<protein>
    <submittedName>
        <fullName evidence="3">Uncharacterized protein</fullName>
    </submittedName>
</protein>
<gene>
    <name evidence="3" type="ORF">KTT_33000</name>
</gene>
<dbReference type="Proteomes" id="UP000287352">
    <property type="component" value="Unassembled WGS sequence"/>
</dbReference>
<comment type="caution">
    <text evidence="3">The sequence shown here is derived from an EMBL/GenBank/DDBJ whole genome shotgun (WGS) entry which is preliminary data.</text>
</comment>
<proteinExistence type="predicted"/>
<dbReference type="OrthoDB" id="161399at2"/>
<dbReference type="RefSeq" id="WP_126580965.1">
    <property type="nucleotide sequence ID" value="NZ_BIFR01000001.1"/>
</dbReference>
<accession>A0A402A374</accession>
<sequence>MGQYRQWLYYREVDRKLRAQLALLENEFSQLHQQMNLLENDVSFAGNKIIQALISQRTDQLLAEVAEASEPPTSRSMAMLFPDTPVLPSLIDHPSTSIELEMDLPYPLPEELPMTSLLSPTFSSDLPIPEEDQSIADPSLFPAFAADLAIPDEERGIATPLISTPDYAHSGPEKEEQFEDLSAFVHTYNLTDPQIPLPWWLRNAVAHATQPTVKEPMDSVASPAAVPVNQQSRRTDRLVERWFERWGQQPDLHQSGQKGTEG</sequence>
<dbReference type="AlphaFoldDB" id="A0A402A374"/>